<dbReference type="GO" id="GO:0005886">
    <property type="term" value="C:plasma membrane"/>
    <property type="evidence" value="ECO:0007669"/>
    <property type="project" value="UniProtKB-SubCell"/>
</dbReference>
<feature type="transmembrane region" description="Helical" evidence="7">
    <location>
        <begin position="258"/>
        <end position="280"/>
    </location>
</feature>
<dbReference type="EMBL" id="ABIA03000002">
    <property type="protein sequence ID" value="EDQ34706.2"/>
    <property type="molecule type" value="Genomic_DNA"/>
</dbReference>
<evidence type="ECO:0000256" key="6">
    <source>
        <dbReference type="ARBA" id="ARBA00023136"/>
    </source>
</evidence>
<dbReference type="GO" id="GO:0009055">
    <property type="term" value="F:electron transfer activity"/>
    <property type="evidence" value="ECO:0007669"/>
    <property type="project" value="TreeGrafter"/>
</dbReference>
<proteinExistence type="inferred from homology"/>
<keyword evidence="9" id="KW-1185">Reference proteome</keyword>
<dbReference type="Pfam" id="PF02322">
    <property type="entry name" value="Cyt_bd_oxida_II"/>
    <property type="match status" value="1"/>
</dbReference>
<evidence type="ECO:0000256" key="1">
    <source>
        <dbReference type="ARBA" id="ARBA00004651"/>
    </source>
</evidence>
<reference evidence="8 9" key="1">
    <citation type="submission" date="2007-10" db="EMBL/GenBank/DDBJ databases">
        <authorList>
            <person name="Wagner-Dobler I."/>
            <person name="Ferriera S."/>
            <person name="Johnson J."/>
            <person name="Kravitz S."/>
            <person name="Beeson K."/>
            <person name="Sutton G."/>
            <person name="Rogers Y.-H."/>
            <person name="Friedman R."/>
            <person name="Frazier M."/>
            <person name="Venter J.C."/>
        </authorList>
    </citation>
    <scope>NUCLEOTIDE SEQUENCE [LARGE SCALE GENOMIC DNA]</scope>
    <source>
        <strain evidence="8 9">DFL-43</strain>
    </source>
</reference>
<feature type="transmembrane region" description="Helical" evidence="7">
    <location>
        <begin position="227"/>
        <end position="246"/>
    </location>
</feature>
<feature type="transmembrane region" description="Helical" evidence="7">
    <location>
        <begin position="300"/>
        <end position="325"/>
    </location>
</feature>
<feature type="transmembrane region" description="Helical" evidence="7">
    <location>
        <begin position="119"/>
        <end position="143"/>
    </location>
</feature>
<reference evidence="8 9" key="2">
    <citation type="submission" date="2012-06" db="EMBL/GenBank/DDBJ databases">
        <authorList>
            <person name="Fiebig A."/>
        </authorList>
    </citation>
    <scope>NUCLEOTIDE SEQUENCE [LARGE SCALE GENOMIC DNA]</scope>
    <source>
        <strain evidence="8 9">DFL-43</strain>
    </source>
</reference>
<comment type="similarity">
    <text evidence="2">Belongs to the cytochrome ubiquinol oxidase subunit 2 family.</text>
</comment>
<evidence type="ECO:0000256" key="4">
    <source>
        <dbReference type="ARBA" id="ARBA00022692"/>
    </source>
</evidence>
<organism evidence="8 9">
    <name type="scientific">Hoeflea phototrophica (strain DSM 17068 / NCIMB 14078 / DFL-43)</name>
    <dbReference type="NCBI Taxonomy" id="411684"/>
    <lineage>
        <taxon>Bacteria</taxon>
        <taxon>Pseudomonadati</taxon>
        <taxon>Pseudomonadota</taxon>
        <taxon>Alphaproteobacteria</taxon>
        <taxon>Hyphomicrobiales</taxon>
        <taxon>Rhizobiaceae</taxon>
        <taxon>Hoeflea</taxon>
    </lineage>
</organism>
<keyword evidence="5 7" id="KW-1133">Transmembrane helix</keyword>
<dbReference type="eggNOG" id="COG1294">
    <property type="taxonomic scope" value="Bacteria"/>
</dbReference>
<dbReference type="GO" id="GO:0019646">
    <property type="term" value="P:aerobic electron transport chain"/>
    <property type="evidence" value="ECO:0007669"/>
    <property type="project" value="TreeGrafter"/>
</dbReference>
<keyword evidence="4 7" id="KW-0812">Transmembrane</keyword>
<evidence type="ECO:0000313" key="9">
    <source>
        <dbReference type="Proteomes" id="UP000004291"/>
    </source>
</evidence>
<keyword evidence="6 7" id="KW-0472">Membrane</keyword>
<dbReference type="PANTHER" id="PTHR43141:SF2">
    <property type="entry name" value="BLR3729 PROTEIN"/>
    <property type="match status" value="1"/>
</dbReference>
<feature type="transmembrane region" description="Helical" evidence="7">
    <location>
        <begin position="89"/>
        <end position="107"/>
    </location>
</feature>
<evidence type="ECO:0000256" key="7">
    <source>
        <dbReference type="SAM" id="Phobius"/>
    </source>
</evidence>
<evidence type="ECO:0000256" key="2">
    <source>
        <dbReference type="ARBA" id="ARBA00007543"/>
    </source>
</evidence>
<feature type="transmembrane region" description="Helical" evidence="7">
    <location>
        <begin position="149"/>
        <end position="175"/>
    </location>
</feature>
<dbReference type="STRING" id="411684.HPDFL43_00875"/>
<evidence type="ECO:0000256" key="5">
    <source>
        <dbReference type="ARBA" id="ARBA00022989"/>
    </source>
</evidence>
<comment type="caution">
    <text evidence="8">The sequence shown here is derived from an EMBL/GenBank/DDBJ whole genome shotgun (WGS) entry which is preliminary data.</text>
</comment>
<dbReference type="HOGENOM" id="CLU_049294_1_2_5"/>
<dbReference type="AlphaFoldDB" id="A9CZ56"/>
<protein>
    <submittedName>
        <fullName evidence="8">Cytochrome bd-type quinol oxidase, subunit 2</fullName>
    </submittedName>
</protein>
<feature type="transmembrane region" description="Helical" evidence="7">
    <location>
        <begin position="63"/>
        <end position="83"/>
    </location>
</feature>
<keyword evidence="3" id="KW-1003">Cell membrane</keyword>
<dbReference type="GO" id="GO:0016682">
    <property type="term" value="F:oxidoreductase activity, acting on diphenols and related substances as donors, oxygen as acceptor"/>
    <property type="evidence" value="ECO:0007669"/>
    <property type="project" value="TreeGrafter"/>
</dbReference>
<evidence type="ECO:0000313" key="8">
    <source>
        <dbReference type="EMBL" id="EDQ34706.2"/>
    </source>
</evidence>
<feature type="transmembrane region" description="Helical" evidence="7">
    <location>
        <begin position="12"/>
        <end position="42"/>
    </location>
</feature>
<name>A9CZ56_HOEPD</name>
<evidence type="ECO:0000256" key="3">
    <source>
        <dbReference type="ARBA" id="ARBA00022475"/>
    </source>
</evidence>
<dbReference type="RefSeq" id="WP_040449032.1">
    <property type="nucleotide sequence ID" value="NZ_CM002917.1"/>
</dbReference>
<dbReference type="Proteomes" id="UP000004291">
    <property type="component" value="Chromosome"/>
</dbReference>
<accession>A9CZ56</accession>
<feature type="transmembrane region" description="Helical" evidence="7">
    <location>
        <begin position="187"/>
        <end position="207"/>
    </location>
</feature>
<dbReference type="PANTHER" id="PTHR43141">
    <property type="entry name" value="CYTOCHROME BD2 SUBUNIT II"/>
    <property type="match status" value="1"/>
</dbReference>
<dbReference type="InterPro" id="IPR003317">
    <property type="entry name" value="Cyt-d_oxidase_su2"/>
</dbReference>
<comment type="subcellular location">
    <subcellularLocation>
        <location evidence="1">Cell membrane</location>
        <topology evidence="1">Multi-pass membrane protein</topology>
    </subcellularLocation>
</comment>
<sequence>MAEFQWSEWLPYIFAALMGIAILVYVILDGFDLGIGILSPLADDTQKDRMVSAIGPFWDANETWLVLAVGLLLVAFPVAHGVILTTLYFPVAVLLIGLILRGVAFEFRAKVSLDAKPSWNRMFFIGSLMSALAQGYMLGLYVLGLDTSWPAVGFAALVAVCLAAAYAAIGAAWLIHKTEGTLQVRAVKWLRASLGLVALGMAAISLATPLASTRIWDRWLGFPESLILAPLPILTVALFVWLWRLSGRMPLEGDRLNLAPFAALAGIFALGFAGLAWSFYPYVVPGQITIAEAASATESLAIILVGTLFVLPVITGYSIWAYRIFGGKAVDLRYD</sequence>
<dbReference type="GO" id="GO:0070069">
    <property type="term" value="C:cytochrome complex"/>
    <property type="evidence" value="ECO:0007669"/>
    <property type="project" value="TreeGrafter"/>
</dbReference>
<gene>
    <name evidence="8" type="ORF">HPDFL43_00875</name>
</gene>